<dbReference type="Proteomes" id="UP001595693">
    <property type="component" value="Unassembled WGS sequence"/>
</dbReference>
<dbReference type="PANTHER" id="PTHR34580">
    <property type="match status" value="1"/>
</dbReference>
<evidence type="ECO:0000259" key="2">
    <source>
        <dbReference type="Pfam" id="PF25583"/>
    </source>
</evidence>
<dbReference type="EMBL" id="JBHSAJ010000183">
    <property type="protein sequence ID" value="MFC3938547.1"/>
    <property type="molecule type" value="Genomic_DNA"/>
</dbReference>
<dbReference type="InterPro" id="IPR057727">
    <property type="entry name" value="WCX_dom"/>
</dbReference>
<dbReference type="Pfam" id="PF25583">
    <property type="entry name" value="WCX"/>
    <property type="match status" value="1"/>
</dbReference>
<keyword evidence="4" id="KW-1185">Reference proteome</keyword>
<feature type="domain" description="WCX" evidence="2">
    <location>
        <begin position="147"/>
        <end position="224"/>
    </location>
</feature>
<organism evidence="3 4">
    <name type="scientific">Acidovorax facilis</name>
    <dbReference type="NCBI Taxonomy" id="12917"/>
    <lineage>
        <taxon>Bacteria</taxon>
        <taxon>Pseudomonadati</taxon>
        <taxon>Pseudomonadota</taxon>
        <taxon>Betaproteobacteria</taxon>
        <taxon>Burkholderiales</taxon>
        <taxon>Comamonadaceae</taxon>
        <taxon>Acidovorax</taxon>
    </lineage>
</organism>
<evidence type="ECO:0000259" key="1">
    <source>
        <dbReference type="Pfam" id="PF13280"/>
    </source>
</evidence>
<dbReference type="InterPro" id="IPR051534">
    <property type="entry name" value="CBASS_pafABC_assoc_protein"/>
</dbReference>
<name>A0ABV8DJR8_9BURK</name>
<evidence type="ECO:0000313" key="4">
    <source>
        <dbReference type="Proteomes" id="UP001595693"/>
    </source>
</evidence>
<dbReference type="PANTHER" id="PTHR34580:SF1">
    <property type="entry name" value="PROTEIN PAFC"/>
    <property type="match status" value="1"/>
</dbReference>
<comment type="caution">
    <text evidence="3">The sequence shown here is derived from an EMBL/GenBank/DDBJ whole genome shotgun (WGS) entry which is preliminary data.</text>
</comment>
<feature type="domain" description="WYL" evidence="1">
    <location>
        <begin position="54"/>
        <end position="112"/>
    </location>
</feature>
<sequence length="227" mass="25797">MKDMERFAELAGLEGLHPRLSTELLQDLLNTGLQNALLVRGPNYEDLSGLELQFSQLKEAVAKRCTVGFRYRKAEGAKNVNGVQPYQLVNHDGIWYLAAMDAGQLKAYTFTKIEGLLLNHDDRFEPDPSVVQKLEEEDSIWLNFVKTEVVLKIDREVASYFQRRKLIGGQKVVKALEDGGLIVSGQIAHPNQIWPTVRAWLPHVRIISPEHLQTELDQQLRAYLDAH</sequence>
<protein>
    <submittedName>
        <fullName evidence="3">WYL domain-containing protein</fullName>
    </submittedName>
</protein>
<dbReference type="RefSeq" id="WP_082437596.1">
    <property type="nucleotide sequence ID" value="NZ_JAMXAX010000208.1"/>
</dbReference>
<gene>
    <name evidence="3" type="ORF">ACFOW3_28400</name>
</gene>
<dbReference type="InterPro" id="IPR026881">
    <property type="entry name" value="WYL_dom"/>
</dbReference>
<evidence type="ECO:0000313" key="3">
    <source>
        <dbReference type="EMBL" id="MFC3938547.1"/>
    </source>
</evidence>
<dbReference type="Pfam" id="PF13280">
    <property type="entry name" value="WYL"/>
    <property type="match status" value="1"/>
</dbReference>
<accession>A0ABV8DJR8</accession>
<proteinExistence type="predicted"/>
<dbReference type="PROSITE" id="PS52050">
    <property type="entry name" value="WYL"/>
    <property type="match status" value="1"/>
</dbReference>
<reference evidence="4" key="1">
    <citation type="journal article" date="2019" name="Int. J. Syst. Evol. Microbiol.">
        <title>The Global Catalogue of Microorganisms (GCM) 10K type strain sequencing project: providing services to taxonomists for standard genome sequencing and annotation.</title>
        <authorList>
            <consortium name="The Broad Institute Genomics Platform"/>
            <consortium name="The Broad Institute Genome Sequencing Center for Infectious Disease"/>
            <person name="Wu L."/>
            <person name="Ma J."/>
        </authorList>
    </citation>
    <scope>NUCLEOTIDE SEQUENCE [LARGE SCALE GENOMIC DNA]</scope>
    <source>
        <strain evidence="4">CCUG 2113</strain>
    </source>
</reference>